<keyword evidence="5" id="KW-0998">Cell outer membrane</keyword>
<evidence type="ECO:0000259" key="6">
    <source>
        <dbReference type="Pfam" id="PF25183"/>
    </source>
</evidence>
<keyword evidence="4" id="KW-0472">Membrane</keyword>
<dbReference type="GO" id="GO:0044718">
    <property type="term" value="P:siderophore transmembrane transport"/>
    <property type="evidence" value="ECO:0007669"/>
    <property type="project" value="TreeGrafter"/>
</dbReference>
<dbReference type="InterPro" id="IPR036942">
    <property type="entry name" value="Beta-barrel_TonB_sf"/>
</dbReference>
<feature type="domain" description="TonB-dependent transporter Oar-like beta-barrel" evidence="6">
    <location>
        <begin position="236"/>
        <end position="1025"/>
    </location>
</feature>
<dbReference type="AlphaFoldDB" id="A0A1J5T0F7"/>
<dbReference type="GO" id="GO:0009279">
    <property type="term" value="C:cell outer membrane"/>
    <property type="evidence" value="ECO:0007669"/>
    <property type="project" value="UniProtKB-SubCell"/>
</dbReference>
<dbReference type="Pfam" id="PF25183">
    <property type="entry name" value="OMP_b-brl_4"/>
    <property type="match status" value="1"/>
</dbReference>
<keyword evidence="2" id="KW-0813">Transport</keyword>
<evidence type="ECO:0000256" key="2">
    <source>
        <dbReference type="ARBA" id="ARBA00022448"/>
    </source>
</evidence>
<dbReference type="Gene3D" id="2.40.170.20">
    <property type="entry name" value="TonB-dependent receptor, beta-barrel domain"/>
    <property type="match status" value="1"/>
</dbReference>
<sequence length="1092" mass="119611">MLSKKILTLLLTVFLSVTLMAQETTSDIQGVVSDGSNLIAGAVITAIHTPTGTKYVTTSRKDGRYNLANVKIGGPYEITASFVGFKTEKQTNIILTLGQDFKADFVMQTEAKTLTEVVVKTTSRQDKVFNNSHTGSQEIITREQLDRLPTTNRSLQDFTKLTPTANGLAFGGQSSQYNNVTIDGANFNNSFGLAPTLGGQTNSQPVSLDAIEQIQVNVSPYDVKNGQFAGAGINTVTRSGTNQLKASVYQYTKGANYIGYNVGDVQIAKQTFDYYLKGATLGGAIIKNKLFFFGSYEEEKRTDPGTTWTASNSSTPPNGITVSNANSDVLDALKQFLITNYNYNPGVYQGYSYVTQSKKATAKIDWNVNSNNTFTIKYNYLKSSRQVPASNSGSANTSYGRSPTQYSLPFNGSGYVINNDFNIVIAELNTRFSNKASNKIQVGYTALRDYRSAASNGDFPLVDILDGNGQPYTSFGYEQYTYSNVLNTDVFQFNDIFTFYKGAHEIAIGTQNSYKKYQNGFSPAYEGVYRFNSIADFYASAAGTKAAARYDLSYTLGSGGFPLVGPKDLEIGFFAQDKWRATKNLTVTYGIRVDIPKFYNTFLYNPIVDGLTGFVNGTHLNTGQGPTTKPQFSPRAGFTWDVMGDKSLQVRGGIGLFAGPPPFVWISNQASNSGMALFGSISNGSGYIFSPDINKYRPAASATLSKSYSINVTDPNFKFPQTMKMSLAFDKKLPNNWVLTVEGQLSSNINAAFFQNVNQPSTGVVLNNGSVGDNRVRYSGTAIYAVGGSSAATVNNPSIGNAIYMTNVKNGGMATNLTVQIQKTMRNFFASFAYNYQTATDVMTGGSTAYTMWISKPTYNDPNAATVGLSNAYLPHRIIATASYRKEYAKHLATSIGLLFEAAPNGTDSYVYNGDLNGDGGTSNDLVYIPRNSSEIALEAASATSGVVDNRTADQIWGQLDNFISSNPYLKKHRGQYAERNAAVAPWYTRLDLNFTQDVYFTTKDKSKHTLRFTCDIYNFTNMLNAKWGLQQIPTTTTPWKFDKMASDGKTPIFSFPFLDGKNRIPYTAAYKDNVGLGSRWQMQIGVHYFFN</sequence>
<dbReference type="PANTHER" id="PTHR30069">
    <property type="entry name" value="TONB-DEPENDENT OUTER MEMBRANE RECEPTOR"/>
    <property type="match status" value="1"/>
</dbReference>
<comment type="subcellular location">
    <subcellularLocation>
        <location evidence="1">Cell outer membrane</location>
        <topology evidence="1">Multi-pass membrane protein</topology>
    </subcellularLocation>
</comment>
<gene>
    <name evidence="7" type="ORF">GALL_48090</name>
</gene>
<dbReference type="EMBL" id="MLJW01000012">
    <property type="protein sequence ID" value="OIR14337.1"/>
    <property type="molecule type" value="Genomic_DNA"/>
</dbReference>
<comment type="caution">
    <text evidence="7">The sequence shown here is derived from an EMBL/GenBank/DDBJ whole genome shotgun (WGS) entry which is preliminary data.</text>
</comment>
<evidence type="ECO:0000313" key="7">
    <source>
        <dbReference type="EMBL" id="OIR14337.1"/>
    </source>
</evidence>
<reference evidence="7" key="1">
    <citation type="submission" date="2016-10" db="EMBL/GenBank/DDBJ databases">
        <title>Sequence of Gallionella enrichment culture.</title>
        <authorList>
            <person name="Poehlein A."/>
            <person name="Muehling M."/>
            <person name="Daniel R."/>
        </authorList>
    </citation>
    <scope>NUCLEOTIDE SEQUENCE</scope>
</reference>
<name>A0A1J5T0F7_9ZZZZ</name>
<evidence type="ECO:0000256" key="3">
    <source>
        <dbReference type="ARBA" id="ARBA00022692"/>
    </source>
</evidence>
<dbReference type="GO" id="GO:0015344">
    <property type="term" value="F:siderophore uptake transmembrane transporter activity"/>
    <property type="evidence" value="ECO:0007669"/>
    <property type="project" value="TreeGrafter"/>
</dbReference>
<keyword evidence="3" id="KW-0812">Transmembrane</keyword>
<accession>A0A1J5T0F7</accession>
<dbReference type="Pfam" id="PF13620">
    <property type="entry name" value="CarboxypepD_reg"/>
    <property type="match status" value="1"/>
</dbReference>
<protein>
    <recommendedName>
        <fullName evidence="6">TonB-dependent transporter Oar-like beta-barrel domain-containing protein</fullName>
    </recommendedName>
</protein>
<dbReference type="SUPFAM" id="SSF56935">
    <property type="entry name" value="Porins"/>
    <property type="match status" value="1"/>
</dbReference>
<organism evidence="7">
    <name type="scientific">mine drainage metagenome</name>
    <dbReference type="NCBI Taxonomy" id="410659"/>
    <lineage>
        <taxon>unclassified sequences</taxon>
        <taxon>metagenomes</taxon>
        <taxon>ecological metagenomes</taxon>
    </lineage>
</organism>
<evidence type="ECO:0000256" key="4">
    <source>
        <dbReference type="ARBA" id="ARBA00023136"/>
    </source>
</evidence>
<proteinExistence type="predicted"/>
<dbReference type="InterPro" id="IPR013784">
    <property type="entry name" value="Carb-bd-like_fold"/>
</dbReference>
<dbReference type="Gene3D" id="2.60.40.1120">
    <property type="entry name" value="Carboxypeptidase-like, regulatory domain"/>
    <property type="match status" value="1"/>
</dbReference>
<evidence type="ECO:0000256" key="1">
    <source>
        <dbReference type="ARBA" id="ARBA00004571"/>
    </source>
</evidence>
<dbReference type="SUPFAM" id="SSF49452">
    <property type="entry name" value="Starch-binding domain-like"/>
    <property type="match status" value="1"/>
</dbReference>
<dbReference type="InterPro" id="IPR057601">
    <property type="entry name" value="Oar-like_b-barrel"/>
</dbReference>
<dbReference type="InterPro" id="IPR039426">
    <property type="entry name" value="TonB-dep_rcpt-like"/>
</dbReference>
<dbReference type="PANTHER" id="PTHR30069:SF46">
    <property type="entry name" value="OAR PROTEIN"/>
    <property type="match status" value="1"/>
</dbReference>
<dbReference type="GO" id="GO:0030246">
    <property type="term" value="F:carbohydrate binding"/>
    <property type="evidence" value="ECO:0007669"/>
    <property type="project" value="InterPro"/>
</dbReference>
<evidence type="ECO:0000256" key="5">
    <source>
        <dbReference type="ARBA" id="ARBA00023237"/>
    </source>
</evidence>